<dbReference type="AlphaFoldDB" id="A0A4V2NWA1"/>
<gene>
    <name evidence="1" type="ORF">EPD60_07520</name>
</gene>
<dbReference type="EMBL" id="SJZI01000011">
    <property type="protein sequence ID" value="TCJ16582.1"/>
    <property type="molecule type" value="Genomic_DNA"/>
</dbReference>
<comment type="caution">
    <text evidence="1">The sequence shown here is derived from an EMBL/GenBank/DDBJ whole genome shotgun (WGS) entry which is preliminary data.</text>
</comment>
<dbReference type="OrthoDB" id="117309at2"/>
<protein>
    <submittedName>
        <fullName evidence="1">Uncharacterized protein</fullName>
    </submittedName>
</protein>
<sequence length="271" mass="31668">MAANLEQIISELKKYCSEQNTLIFPGRIYAPDLIDCTWEGENTEDWRKFIEIAQRCGTPMLHLEVEHFDYDADDIDQIVEDSPDDEDLTPELIEKAKVSNGKPYSFELSFFHNSVLYKYEAENELAEIVKTLLDAEFGDEDNSENQAESEESRSWRQEIETLVEEVLNHPEYREKMKFPDRSRFVLSFLQNQKGKSYDIAFNVFRMAERQYPERVLPIVKKELETKLVDLRKKEPKLTKLKAQSILGITKTDLEAIWYTEAKAAENSLFSN</sequence>
<name>A0A4V2NWA1_9BACT</name>
<accession>A0A4V2NWA1</accession>
<dbReference type="RefSeq" id="WP_131448445.1">
    <property type="nucleotide sequence ID" value="NZ_SJZI01000011.1"/>
</dbReference>
<keyword evidence="2" id="KW-1185">Reference proteome</keyword>
<dbReference type="Proteomes" id="UP000295334">
    <property type="component" value="Unassembled WGS sequence"/>
</dbReference>
<organism evidence="1 2">
    <name type="scientific">Flaviaesturariibacter flavus</name>
    <dbReference type="NCBI Taxonomy" id="2502780"/>
    <lineage>
        <taxon>Bacteria</taxon>
        <taxon>Pseudomonadati</taxon>
        <taxon>Bacteroidota</taxon>
        <taxon>Chitinophagia</taxon>
        <taxon>Chitinophagales</taxon>
        <taxon>Chitinophagaceae</taxon>
        <taxon>Flaviaestuariibacter</taxon>
    </lineage>
</organism>
<evidence type="ECO:0000313" key="1">
    <source>
        <dbReference type="EMBL" id="TCJ16582.1"/>
    </source>
</evidence>
<reference evidence="1 2" key="1">
    <citation type="submission" date="2019-03" db="EMBL/GenBank/DDBJ databases">
        <authorList>
            <person name="Kim M.K.M."/>
        </authorList>
    </citation>
    <scope>NUCLEOTIDE SEQUENCE [LARGE SCALE GENOMIC DNA]</scope>
    <source>
        <strain evidence="1 2">17J68-12</strain>
    </source>
</reference>
<proteinExistence type="predicted"/>
<evidence type="ECO:0000313" key="2">
    <source>
        <dbReference type="Proteomes" id="UP000295334"/>
    </source>
</evidence>